<dbReference type="Proteomes" id="UP001232163">
    <property type="component" value="Unassembled WGS sequence"/>
</dbReference>
<gene>
    <name evidence="3" type="ORF">QO006_002305</name>
</gene>
<keyword evidence="2" id="KW-0812">Transmembrane</keyword>
<name>A0ABT9ME41_9DEIO</name>
<sequence>MDAINLTEVFAAVSKGGPAGILLALFFGLAMLVREVRGGKVGQTEKANLAAEVAALKSQVATLVSGMERMEEELERALDLVHSMRYQRDQARIKVEYLEQLHDTQPRTVWPPEPGVGLVLMAAPSPAPAAPAEEIR</sequence>
<evidence type="ECO:0000256" key="1">
    <source>
        <dbReference type="SAM" id="Coils"/>
    </source>
</evidence>
<organism evidence="3 4">
    <name type="scientific">Deinococcus enclensis</name>
    <dbReference type="NCBI Taxonomy" id="1049582"/>
    <lineage>
        <taxon>Bacteria</taxon>
        <taxon>Thermotogati</taxon>
        <taxon>Deinococcota</taxon>
        <taxon>Deinococci</taxon>
        <taxon>Deinococcales</taxon>
        <taxon>Deinococcaceae</taxon>
        <taxon>Deinococcus</taxon>
    </lineage>
</organism>
<reference evidence="3 4" key="1">
    <citation type="submission" date="2023-07" db="EMBL/GenBank/DDBJ databases">
        <title>Genomic Encyclopedia of Type Strains, Phase IV (KMG-IV): sequencing the most valuable type-strain genomes for metagenomic binning, comparative biology and taxonomic classification.</title>
        <authorList>
            <person name="Goeker M."/>
        </authorList>
    </citation>
    <scope>NUCLEOTIDE SEQUENCE [LARGE SCALE GENOMIC DNA]</scope>
    <source>
        <strain evidence="3 4">NIO-1023</strain>
    </source>
</reference>
<evidence type="ECO:0000256" key="2">
    <source>
        <dbReference type="SAM" id="Phobius"/>
    </source>
</evidence>
<feature type="coiled-coil region" evidence="1">
    <location>
        <begin position="53"/>
        <end position="87"/>
    </location>
</feature>
<keyword evidence="2" id="KW-0472">Membrane</keyword>
<protein>
    <submittedName>
        <fullName evidence="3">ABC-type transport system involved in cytochrome bd biosynthesis fused ATPase/permease subunit</fullName>
    </submittedName>
</protein>
<keyword evidence="2" id="KW-1133">Transmembrane helix</keyword>
<feature type="transmembrane region" description="Helical" evidence="2">
    <location>
        <begin position="12"/>
        <end position="33"/>
    </location>
</feature>
<keyword evidence="1" id="KW-0175">Coiled coil</keyword>
<evidence type="ECO:0000313" key="4">
    <source>
        <dbReference type="Proteomes" id="UP001232163"/>
    </source>
</evidence>
<proteinExistence type="predicted"/>
<comment type="caution">
    <text evidence="3">The sequence shown here is derived from an EMBL/GenBank/DDBJ whole genome shotgun (WGS) entry which is preliminary data.</text>
</comment>
<keyword evidence="4" id="KW-1185">Reference proteome</keyword>
<accession>A0ABT9ME41</accession>
<dbReference type="EMBL" id="JAURUR010000007">
    <property type="protein sequence ID" value="MDP9764858.1"/>
    <property type="molecule type" value="Genomic_DNA"/>
</dbReference>
<evidence type="ECO:0000313" key="3">
    <source>
        <dbReference type="EMBL" id="MDP9764858.1"/>
    </source>
</evidence>
<dbReference type="RefSeq" id="WP_307466367.1">
    <property type="nucleotide sequence ID" value="NZ_JAURUR010000007.1"/>
</dbReference>